<dbReference type="GO" id="GO:0005524">
    <property type="term" value="F:ATP binding"/>
    <property type="evidence" value="ECO:0007669"/>
    <property type="project" value="UniProtKB-UniRule"/>
</dbReference>
<gene>
    <name evidence="14" type="ORF">UAU_02421</name>
</gene>
<dbReference type="NCBIfam" id="TIGR01525">
    <property type="entry name" value="ATPase-IB_hvy"/>
    <property type="match status" value="1"/>
</dbReference>
<dbReference type="InterPro" id="IPR008250">
    <property type="entry name" value="ATPase_P-typ_transduc_dom_A_sf"/>
</dbReference>
<keyword evidence="12" id="KW-0067">ATP-binding</keyword>
<dbReference type="STRING" id="160454.RV10_GL001331"/>
<dbReference type="Gene3D" id="2.70.150.10">
    <property type="entry name" value="Calcium-transporting ATPase, cytoplasmic transduction domain A"/>
    <property type="match status" value="1"/>
</dbReference>
<dbReference type="SFLD" id="SFLDF00027">
    <property type="entry name" value="p-type_atpase"/>
    <property type="match status" value="1"/>
</dbReference>
<keyword evidence="9 12" id="KW-0472">Membrane</keyword>
<feature type="transmembrane region" description="Helical" evidence="12">
    <location>
        <begin position="62"/>
        <end position="87"/>
    </location>
</feature>
<evidence type="ECO:0000256" key="2">
    <source>
        <dbReference type="ARBA" id="ARBA00006024"/>
    </source>
</evidence>
<organism evidence="14 15">
    <name type="scientific">Enterococcus pallens ATCC BAA-351</name>
    <dbReference type="NCBI Taxonomy" id="1158607"/>
    <lineage>
        <taxon>Bacteria</taxon>
        <taxon>Bacillati</taxon>
        <taxon>Bacillota</taxon>
        <taxon>Bacilli</taxon>
        <taxon>Lactobacillales</taxon>
        <taxon>Enterococcaceae</taxon>
        <taxon>Enterococcus</taxon>
    </lineage>
</organism>
<dbReference type="Pfam" id="PF00702">
    <property type="entry name" value="Hydrolase"/>
    <property type="match status" value="1"/>
</dbReference>
<dbReference type="RefSeq" id="WP_010757411.1">
    <property type="nucleotide sequence ID" value="NZ_ASWD01000001.1"/>
</dbReference>
<dbReference type="AlphaFoldDB" id="R2SDW7"/>
<feature type="domain" description="P-type ATPase A" evidence="13">
    <location>
        <begin position="112"/>
        <end position="211"/>
    </location>
</feature>
<evidence type="ECO:0000256" key="10">
    <source>
        <dbReference type="ARBA" id="ARBA00039103"/>
    </source>
</evidence>
<dbReference type="EC" id="7.2.2.21" evidence="10"/>
<comment type="subcellular location">
    <subcellularLocation>
        <location evidence="1">Cell membrane</location>
        <topology evidence="1">Multi-pass membrane protein</topology>
    </subcellularLocation>
</comment>
<dbReference type="SUPFAM" id="SSF81653">
    <property type="entry name" value="Calcium ATPase, transduction domain A"/>
    <property type="match status" value="1"/>
</dbReference>
<dbReference type="InterPro" id="IPR051014">
    <property type="entry name" value="Cation_Transport_ATPase_IB"/>
</dbReference>
<dbReference type="SUPFAM" id="SSF56784">
    <property type="entry name" value="HAD-like"/>
    <property type="match status" value="1"/>
</dbReference>
<keyword evidence="3" id="KW-0104">Cadmium</keyword>
<evidence type="ECO:0000256" key="12">
    <source>
        <dbReference type="RuleBase" id="RU362081"/>
    </source>
</evidence>
<dbReference type="eggNOG" id="COG2217">
    <property type="taxonomic scope" value="Bacteria"/>
</dbReference>
<dbReference type="InterPro" id="IPR023299">
    <property type="entry name" value="ATPase_P-typ_cyto_dom_N"/>
</dbReference>
<evidence type="ECO:0000256" key="5">
    <source>
        <dbReference type="ARBA" id="ARBA00022723"/>
    </source>
</evidence>
<keyword evidence="15" id="KW-1185">Reference proteome</keyword>
<comment type="catalytic activity">
    <reaction evidence="11">
        <text>Cd(2+)(in) + ATP + H2O = Cd(2+)(out) + ADP + phosphate + H(+)</text>
        <dbReference type="Rhea" id="RHEA:12132"/>
        <dbReference type="ChEBI" id="CHEBI:15377"/>
        <dbReference type="ChEBI" id="CHEBI:15378"/>
        <dbReference type="ChEBI" id="CHEBI:30616"/>
        <dbReference type="ChEBI" id="CHEBI:43474"/>
        <dbReference type="ChEBI" id="CHEBI:48775"/>
        <dbReference type="ChEBI" id="CHEBI:456216"/>
        <dbReference type="EC" id="7.2.2.21"/>
    </reaction>
</comment>
<dbReference type="NCBIfam" id="TIGR01512">
    <property type="entry name" value="ATPase-IB2_Cd"/>
    <property type="match status" value="1"/>
</dbReference>
<dbReference type="PRINTS" id="PR00120">
    <property type="entry name" value="HATPASE"/>
</dbReference>
<keyword evidence="12" id="KW-1003">Cell membrane</keyword>
<dbReference type="SFLD" id="SFLDG00002">
    <property type="entry name" value="C1.7:_P-type_atpase_like"/>
    <property type="match status" value="1"/>
</dbReference>
<feature type="transmembrane region" description="Helical" evidence="12">
    <location>
        <begin position="552"/>
        <end position="575"/>
    </location>
</feature>
<keyword evidence="12" id="KW-0547">Nucleotide-binding</keyword>
<evidence type="ECO:0000256" key="3">
    <source>
        <dbReference type="ARBA" id="ARBA00022539"/>
    </source>
</evidence>
<sequence length="598" mass="64074">MSNFKKFLITLFVGAVALLAEFVFHQSSIAYWLIVVVGGITTISMLIGMIETLKSGKYGIDILAITAIVATLLVGEYWASLMVLIMLTGGDSLEDYASRQASRELRALLDNSPQNAHRIINEELQDIPVEQAEINDLLLVKPGEIVPVDGRVVEGETTVDESSLTGESKPIEKKVNDLLMSGSINGDAAIRLKVTKRAVDSQYQTLVKLVKESEAQPAHFVRLADQYAVPFTLVAYLIGGIAWFVSKDPVRFAEVLVVASPCPLILAAPVALVAGMSRSSRNGIVVKTGTTIEKLAKAKSIAFDKTGTLTEGRLSVDHVELANSAYSSEELLQYAASAEQESSHILARSLVAYAKSISLQLLPSDHLKEVTGQGIQAVVKGMTIRVGKSRFAGKEEDVSSNQTVVYVSVDGQYGGYITFKDIVRTESKQTIEQLNQLGITKTIMLTGDHPSIAKQIAGQVGISEIHANCLPKEKIQVLKELPEIERPVIMVGDGVNDAPALAVADVGIAMGAHGSTAASESADAVILKDDLTRVSEAVRLSQHTMRIARQSVLIGLIICIGLMLIASTGIIPALLGAALQEVVDTVSILSALRARSDR</sequence>
<dbReference type="InterPro" id="IPR001757">
    <property type="entry name" value="P_typ_ATPase"/>
</dbReference>
<accession>R2SDW7</accession>
<dbReference type="GO" id="GO:0008551">
    <property type="term" value="F:P-type cadmium transporter activity"/>
    <property type="evidence" value="ECO:0007669"/>
    <property type="project" value="UniProtKB-EC"/>
</dbReference>
<dbReference type="PANTHER" id="PTHR48085">
    <property type="entry name" value="CADMIUM/ZINC-TRANSPORTING ATPASE HMA2-RELATED"/>
    <property type="match status" value="1"/>
</dbReference>
<dbReference type="PATRIC" id="fig|1158607.3.peg.2397"/>
<dbReference type="Proteomes" id="UP000013782">
    <property type="component" value="Unassembled WGS sequence"/>
</dbReference>
<dbReference type="HOGENOM" id="CLU_001771_6_3_9"/>
<evidence type="ECO:0000256" key="9">
    <source>
        <dbReference type="ARBA" id="ARBA00023136"/>
    </source>
</evidence>
<dbReference type="Gene3D" id="3.40.50.1000">
    <property type="entry name" value="HAD superfamily/HAD-like"/>
    <property type="match status" value="1"/>
</dbReference>
<dbReference type="InterPro" id="IPR023298">
    <property type="entry name" value="ATPase_P-typ_TM_dom_sf"/>
</dbReference>
<keyword evidence="8" id="KW-0813">Transport</keyword>
<protein>
    <recommendedName>
        <fullName evidence="10">Cd(2+)-exporting ATPase</fullName>
        <ecNumber evidence="10">7.2.2.21</ecNumber>
    </recommendedName>
</protein>
<dbReference type="InterPro" id="IPR018303">
    <property type="entry name" value="ATPase_P-typ_P_site"/>
</dbReference>
<dbReference type="Gene3D" id="3.40.1110.10">
    <property type="entry name" value="Calcium-transporting ATPase, cytoplasmic domain N"/>
    <property type="match status" value="1"/>
</dbReference>
<dbReference type="InterPro" id="IPR044492">
    <property type="entry name" value="P_typ_ATPase_HD_dom"/>
</dbReference>
<dbReference type="PANTHER" id="PTHR48085:SF5">
    <property type="entry name" value="CADMIUM_ZINC-TRANSPORTING ATPASE HMA4-RELATED"/>
    <property type="match status" value="1"/>
</dbReference>
<evidence type="ECO:0000256" key="11">
    <source>
        <dbReference type="ARBA" id="ARBA00049338"/>
    </source>
</evidence>
<evidence type="ECO:0000313" key="15">
    <source>
        <dbReference type="Proteomes" id="UP000013782"/>
    </source>
</evidence>
<evidence type="ECO:0000259" key="13">
    <source>
        <dbReference type="Pfam" id="PF00122"/>
    </source>
</evidence>
<keyword evidence="7 12" id="KW-1133">Transmembrane helix</keyword>
<feature type="transmembrane region" description="Helical" evidence="12">
    <location>
        <begin position="227"/>
        <end position="245"/>
    </location>
</feature>
<dbReference type="GO" id="GO:0016887">
    <property type="term" value="F:ATP hydrolysis activity"/>
    <property type="evidence" value="ECO:0007669"/>
    <property type="project" value="InterPro"/>
</dbReference>
<dbReference type="GO" id="GO:0046872">
    <property type="term" value="F:metal ion binding"/>
    <property type="evidence" value="ECO:0007669"/>
    <property type="project" value="UniProtKB-KW"/>
</dbReference>
<evidence type="ECO:0000313" key="14">
    <source>
        <dbReference type="EMBL" id="EOH93725.1"/>
    </source>
</evidence>
<name>R2SDW7_9ENTE</name>
<dbReference type="CDD" id="cd07544">
    <property type="entry name" value="P-type_ATPase_HM"/>
    <property type="match status" value="1"/>
</dbReference>
<keyword evidence="4 12" id="KW-0812">Transmembrane</keyword>
<dbReference type="GO" id="GO:0005886">
    <property type="term" value="C:plasma membrane"/>
    <property type="evidence" value="ECO:0007669"/>
    <property type="project" value="UniProtKB-SubCell"/>
</dbReference>
<evidence type="ECO:0000256" key="7">
    <source>
        <dbReference type="ARBA" id="ARBA00022989"/>
    </source>
</evidence>
<comment type="caution">
    <text evidence="14">The sequence shown here is derived from an EMBL/GenBank/DDBJ whole genome shotgun (WGS) entry which is preliminary data.</text>
</comment>
<comment type="similarity">
    <text evidence="2 12">Belongs to the cation transport ATPase (P-type) (TC 3.A.3) family. Type IB subfamily.</text>
</comment>
<dbReference type="InterPro" id="IPR023214">
    <property type="entry name" value="HAD_sf"/>
</dbReference>
<keyword evidence="6" id="KW-1278">Translocase</keyword>
<evidence type="ECO:0000256" key="8">
    <source>
        <dbReference type="ARBA" id="ARBA00023065"/>
    </source>
</evidence>
<dbReference type="PRINTS" id="PR00119">
    <property type="entry name" value="CATATPASE"/>
</dbReference>
<proteinExistence type="inferred from homology"/>
<dbReference type="InterPro" id="IPR027256">
    <property type="entry name" value="P-typ_ATPase_IB"/>
</dbReference>
<dbReference type="InterPro" id="IPR059000">
    <property type="entry name" value="ATPase_P-type_domA"/>
</dbReference>
<keyword evidence="8" id="KW-0406">Ion transport</keyword>
<keyword evidence="5 12" id="KW-0479">Metal-binding</keyword>
<dbReference type="SFLD" id="SFLDS00003">
    <property type="entry name" value="Haloacid_Dehalogenase"/>
    <property type="match status" value="1"/>
</dbReference>
<evidence type="ECO:0000256" key="4">
    <source>
        <dbReference type="ARBA" id="ARBA00022692"/>
    </source>
</evidence>
<evidence type="ECO:0000256" key="1">
    <source>
        <dbReference type="ARBA" id="ARBA00004651"/>
    </source>
</evidence>
<dbReference type="FunFam" id="2.70.150.10:FF:000002">
    <property type="entry name" value="Copper-transporting ATPase 1, putative"/>
    <property type="match status" value="1"/>
</dbReference>
<dbReference type="EMBL" id="AJAQ01000016">
    <property type="protein sequence ID" value="EOH93725.1"/>
    <property type="molecule type" value="Genomic_DNA"/>
</dbReference>
<evidence type="ECO:0000256" key="6">
    <source>
        <dbReference type="ARBA" id="ARBA00022967"/>
    </source>
</evidence>
<dbReference type="OrthoDB" id="9813266at2"/>
<dbReference type="InterPro" id="IPR036412">
    <property type="entry name" value="HAD-like_sf"/>
</dbReference>
<dbReference type="SUPFAM" id="SSF81665">
    <property type="entry name" value="Calcium ATPase, transmembrane domain M"/>
    <property type="match status" value="1"/>
</dbReference>
<reference evidence="14 15" key="1">
    <citation type="submission" date="2013-02" db="EMBL/GenBank/DDBJ databases">
        <title>The Genome Sequence of Enterococcus pallens BAA-351.</title>
        <authorList>
            <consortium name="The Broad Institute Genome Sequencing Platform"/>
            <consortium name="The Broad Institute Genome Sequencing Center for Infectious Disease"/>
            <person name="Earl A.M."/>
            <person name="Gilmore M.S."/>
            <person name="Lebreton F."/>
            <person name="Walker B."/>
            <person name="Young S.K."/>
            <person name="Zeng Q."/>
            <person name="Gargeya S."/>
            <person name="Fitzgerald M."/>
            <person name="Haas B."/>
            <person name="Abouelleil A."/>
            <person name="Alvarado L."/>
            <person name="Arachchi H.M."/>
            <person name="Berlin A.M."/>
            <person name="Chapman S.B."/>
            <person name="Dewar J."/>
            <person name="Goldberg J."/>
            <person name="Griggs A."/>
            <person name="Gujja S."/>
            <person name="Hansen M."/>
            <person name="Howarth C."/>
            <person name="Imamovic A."/>
            <person name="Larimer J."/>
            <person name="McCowan C."/>
            <person name="Murphy C."/>
            <person name="Neiman D."/>
            <person name="Pearson M."/>
            <person name="Priest M."/>
            <person name="Roberts A."/>
            <person name="Saif S."/>
            <person name="Shea T."/>
            <person name="Sisk P."/>
            <person name="Sykes S."/>
            <person name="Wortman J."/>
            <person name="Nusbaum C."/>
            <person name="Birren B."/>
        </authorList>
    </citation>
    <scope>NUCLEOTIDE SEQUENCE [LARGE SCALE GENOMIC DNA]</scope>
    <source>
        <strain evidence="14 15">ATCC BAA-351</strain>
    </source>
</reference>
<feature type="transmembrane region" description="Helical" evidence="12">
    <location>
        <begin position="29"/>
        <end position="50"/>
    </location>
</feature>
<dbReference type="NCBIfam" id="TIGR01494">
    <property type="entry name" value="ATPase_P-type"/>
    <property type="match status" value="1"/>
</dbReference>
<dbReference type="PROSITE" id="PS00154">
    <property type="entry name" value="ATPASE_E1_E2"/>
    <property type="match status" value="1"/>
</dbReference>
<dbReference type="Pfam" id="PF00122">
    <property type="entry name" value="E1-E2_ATPase"/>
    <property type="match status" value="1"/>
</dbReference>